<evidence type="ECO:0000313" key="2">
    <source>
        <dbReference type="EMBL" id="PTQ49707.1"/>
    </source>
</evidence>
<accession>A0A2R6XUD1</accession>
<gene>
    <name evidence="2" type="ORF">MARPO_0002s0177</name>
</gene>
<dbReference type="Gramene" id="Mp1g27010.1">
    <property type="protein sequence ID" value="Mp1g27010.1.cds"/>
    <property type="gene ID" value="Mp1g27010"/>
</dbReference>
<organism evidence="2 3">
    <name type="scientific">Marchantia polymorpha</name>
    <name type="common">Common liverwort</name>
    <name type="synonym">Marchantia aquatica</name>
    <dbReference type="NCBI Taxonomy" id="3197"/>
    <lineage>
        <taxon>Eukaryota</taxon>
        <taxon>Viridiplantae</taxon>
        <taxon>Streptophyta</taxon>
        <taxon>Embryophyta</taxon>
        <taxon>Marchantiophyta</taxon>
        <taxon>Marchantiopsida</taxon>
        <taxon>Marchantiidae</taxon>
        <taxon>Marchantiales</taxon>
        <taxon>Marchantiaceae</taxon>
        <taxon>Marchantia</taxon>
    </lineage>
</organism>
<dbReference type="Proteomes" id="UP000244005">
    <property type="component" value="Unassembled WGS sequence"/>
</dbReference>
<keyword evidence="3" id="KW-1185">Reference proteome</keyword>
<reference evidence="3" key="1">
    <citation type="journal article" date="2017" name="Cell">
        <title>Insights into land plant evolution garnered from the Marchantia polymorpha genome.</title>
        <authorList>
            <person name="Bowman J.L."/>
            <person name="Kohchi T."/>
            <person name="Yamato K.T."/>
            <person name="Jenkins J."/>
            <person name="Shu S."/>
            <person name="Ishizaki K."/>
            <person name="Yamaoka S."/>
            <person name="Nishihama R."/>
            <person name="Nakamura Y."/>
            <person name="Berger F."/>
            <person name="Adam C."/>
            <person name="Aki S.S."/>
            <person name="Althoff F."/>
            <person name="Araki T."/>
            <person name="Arteaga-Vazquez M.A."/>
            <person name="Balasubrmanian S."/>
            <person name="Barry K."/>
            <person name="Bauer D."/>
            <person name="Boehm C.R."/>
            <person name="Briginshaw L."/>
            <person name="Caballero-Perez J."/>
            <person name="Catarino B."/>
            <person name="Chen F."/>
            <person name="Chiyoda S."/>
            <person name="Chovatia M."/>
            <person name="Davies K.M."/>
            <person name="Delmans M."/>
            <person name="Demura T."/>
            <person name="Dierschke T."/>
            <person name="Dolan L."/>
            <person name="Dorantes-Acosta A.E."/>
            <person name="Eklund D.M."/>
            <person name="Florent S.N."/>
            <person name="Flores-Sandoval E."/>
            <person name="Fujiyama A."/>
            <person name="Fukuzawa H."/>
            <person name="Galik B."/>
            <person name="Grimanelli D."/>
            <person name="Grimwood J."/>
            <person name="Grossniklaus U."/>
            <person name="Hamada T."/>
            <person name="Haseloff J."/>
            <person name="Hetherington A.J."/>
            <person name="Higo A."/>
            <person name="Hirakawa Y."/>
            <person name="Hundley H.N."/>
            <person name="Ikeda Y."/>
            <person name="Inoue K."/>
            <person name="Inoue S.I."/>
            <person name="Ishida S."/>
            <person name="Jia Q."/>
            <person name="Kakita M."/>
            <person name="Kanazawa T."/>
            <person name="Kawai Y."/>
            <person name="Kawashima T."/>
            <person name="Kennedy M."/>
            <person name="Kinose K."/>
            <person name="Kinoshita T."/>
            <person name="Kohara Y."/>
            <person name="Koide E."/>
            <person name="Komatsu K."/>
            <person name="Kopischke S."/>
            <person name="Kubo M."/>
            <person name="Kyozuka J."/>
            <person name="Lagercrantz U."/>
            <person name="Lin S.S."/>
            <person name="Lindquist E."/>
            <person name="Lipzen A.M."/>
            <person name="Lu C.W."/>
            <person name="De Luna E."/>
            <person name="Martienssen R.A."/>
            <person name="Minamino N."/>
            <person name="Mizutani M."/>
            <person name="Mizutani M."/>
            <person name="Mochizuki N."/>
            <person name="Monte I."/>
            <person name="Mosher R."/>
            <person name="Nagasaki H."/>
            <person name="Nakagami H."/>
            <person name="Naramoto S."/>
            <person name="Nishitani K."/>
            <person name="Ohtani M."/>
            <person name="Okamoto T."/>
            <person name="Okumura M."/>
            <person name="Phillips J."/>
            <person name="Pollak B."/>
            <person name="Reinders A."/>
            <person name="Rovekamp M."/>
            <person name="Sano R."/>
            <person name="Sawa S."/>
            <person name="Schmid M.W."/>
            <person name="Shirakawa M."/>
            <person name="Solano R."/>
            <person name="Spunde A."/>
            <person name="Suetsugu N."/>
            <person name="Sugano S."/>
            <person name="Sugiyama A."/>
            <person name="Sun R."/>
            <person name="Suzuki Y."/>
            <person name="Takenaka M."/>
            <person name="Takezawa D."/>
            <person name="Tomogane H."/>
            <person name="Tsuzuki M."/>
            <person name="Ueda T."/>
            <person name="Umeda M."/>
            <person name="Ward J.M."/>
            <person name="Watanabe Y."/>
            <person name="Yazaki K."/>
            <person name="Yokoyama R."/>
            <person name="Yoshitake Y."/>
            <person name="Yotsui I."/>
            <person name="Zachgo S."/>
            <person name="Schmutz J."/>
        </authorList>
    </citation>
    <scope>NUCLEOTIDE SEQUENCE [LARGE SCALE GENOMIC DNA]</scope>
    <source>
        <strain evidence="3">Tak-1</strain>
    </source>
</reference>
<evidence type="ECO:0000256" key="1">
    <source>
        <dbReference type="SAM" id="MobiDB-lite"/>
    </source>
</evidence>
<feature type="region of interest" description="Disordered" evidence="1">
    <location>
        <begin position="89"/>
        <end position="120"/>
    </location>
</feature>
<sequence length="120" mass="13190">MICQELKRAPAENSTPYCARTCFSKWESCSLEFSFVVSIDSIQIDTAGKVLHECLPHSTQKLSARWFTSSSSSDAGAATFECRGARSALTQTGEGWRRPWKRAQSSSARAGAESPRRAKP</sequence>
<dbReference type="EMBL" id="KZ772674">
    <property type="protein sequence ID" value="PTQ49707.1"/>
    <property type="molecule type" value="Genomic_DNA"/>
</dbReference>
<evidence type="ECO:0000313" key="3">
    <source>
        <dbReference type="Proteomes" id="UP000244005"/>
    </source>
</evidence>
<protein>
    <submittedName>
        <fullName evidence="2">Uncharacterized protein</fullName>
    </submittedName>
</protein>
<proteinExistence type="predicted"/>
<name>A0A2R6XUD1_MARPO</name>
<dbReference type="AlphaFoldDB" id="A0A2R6XUD1"/>